<keyword evidence="7" id="KW-0808">Transferase</keyword>
<feature type="region of interest" description="Disordered" evidence="13">
    <location>
        <begin position="1"/>
        <end position="48"/>
    </location>
</feature>
<dbReference type="SFLD" id="SFLDF00275">
    <property type="entry name" value="adenosine_C2_methyltransferase"/>
    <property type="match status" value="1"/>
</dbReference>
<feature type="region of interest" description="Disordered" evidence="13">
    <location>
        <begin position="392"/>
        <end position="430"/>
    </location>
</feature>
<dbReference type="InterPro" id="IPR058240">
    <property type="entry name" value="rSAM_sf"/>
</dbReference>
<evidence type="ECO:0000256" key="11">
    <source>
        <dbReference type="ARBA" id="ARBA00023004"/>
    </source>
</evidence>
<sequence>MDREEASRRGAAVADADLRPSARAHSPVGEVPRSVATEAGGETGGGSDRALAKVSLKGMRYADLERWLAEIGEKPSRATQVFNWMYRPGKLVADVRDMADVSAAFREKLASLATVDGDLEMRDVRTSADGTKKVTYALANGGGVVESVIIPSNVPGGRTTVCVSSQLGCAMNCQFCFTAKMGLRRNLTAAQIVEQVVHARRLAEADDEASSNVVFMGMGEPLHNIDAVLAAVDVLLDDRGLGFSKNKVTVSTSGLVPEIERYLAESQGSLAVSLNATTDEIRSWIMPINRKYNLERLLGALRANFPRRDGGRHQREVFFEYIMLEGVNDSAEDADRLVAIARTLPCKFNLIYFNTHDGSEFRCSDRETILAFRDRVVAAGVTCTIRQSRGDEEAAACGQLGSPDAMEDWKPSPPRMKRPKRLREMEMEAQ</sequence>
<dbReference type="OrthoDB" id="538249at2759"/>
<dbReference type="SUPFAM" id="SSF102114">
    <property type="entry name" value="Radical SAM enzymes"/>
    <property type="match status" value="1"/>
</dbReference>
<dbReference type="RefSeq" id="XP_003055381.1">
    <property type="nucleotide sequence ID" value="XM_003055335.1"/>
</dbReference>
<evidence type="ECO:0000256" key="1">
    <source>
        <dbReference type="ARBA" id="ARBA00001966"/>
    </source>
</evidence>
<evidence type="ECO:0000259" key="14">
    <source>
        <dbReference type="PROSITE" id="PS51918"/>
    </source>
</evidence>
<accession>C1MGU7</accession>
<comment type="subcellular location">
    <subcellularLocation>
        <location evidence="2">Cytoplasm</location>
    </subcellularLocation>
</comment>
<dbReference type="FunFam" id="3.20.20.70:FF:000161">
    <property type="entry name" value="Dual-specificity RNA methyltransferase RlmN"/>
    <property type="match status" value="1"/>
</dbReference>
<keyword evidence="10" id="KW-0479">Metal-binding</keyword>
<evidence type="ECO:0000256" key="10">
    <source>
        <dbReference type="ARBA" id="ARBA00022723"/>
    </source>
</evidence>
<dbReference type="GO" id="GO:0008173">
    <property type="term" value="F:RNA methyltransferase activity"/>
    <property type="evidence" value="ECO:0007669"/>
    <property type="project" value="InterPro"/>
</dbReference>
<keyword evidence="5" id="KW-0698">rRNA processing</keyword>
<keyword evidence="6" id="KW-0489">Methyltransferase</keyword>
<dbReference type="CDD" id="cd01335">
    <property type="entry name" value="Radical_SAM"/>
    <property type="match status" value="1"/>
</dbReference>
<keyword evidence="8" id="KW-0949">S-adenosyl-L-methionine</keyword>
<dbReference type="Gene3D" id="1.10.150.530">
    <property type="match status" value="1"/>
</dbReference>
<dbReference type="Proteomes" id="UP000001876">
    <property type="component" value="Unassembled WGS sequence"/>
</dbReference>
<evidence type="ECO:0000256" key="8">
    <source>
        <dbReference type="ARBA" id="ARBA00022691"/>
    </source>
</evidence>
<evidence type="ECO:0000256" key="13">
    <source>
        <dbReference type="SAM" id="MobiDB-lite"/>
    </source>
</evidence>
<dbReference type="InterPro" id="IPR040072">
    <property type="entry name" value="Methyltransferase_A"/>
</dbReference>
<dbReference type="GO" id="GO:0005737">
    <property type="term" value="C:cytoplasm"/>
    <property type="evidence" value="ECO:0007669"/>
    <property type="project" value="UniProtKB-SubCell"/>
</dbReference>
<evidence type="ECO:0000256" key="5">
    <source>
        <dbReference type="ARBA" id="ARBA00022552"/>
    </source>
</evidence>
<dbReference type="PANTHER" id="PTHR30544">
    <property type="entry name" value="23S RRNA METHYLTRANSFERASE"/>
    <property type="match status" value="1"/>
</dbReference>
<dbReference type="PROSITE" id="PS51918">
    <property type="entry name" value="RADICAL_SAM"/>
    <property type="match status" value="1"/>
</dbReference>
<dbReference type="SFLD" id="SFLDS00029">
    <property type="entry name" value="Radical_SAM"/>
    <property type="match status" value="1"/>
</dbReference>
<dbReference type="KEGG" id="mpp:MICPUCDRAFT_12802"/>
<dbReference type="InterPro" id="IPR027492">
    <property type="entry name" value="RNA_MTrfase_RlmN"/>
</dbReference>
<dbReference type="SFLD" id="SFLDG01062">
    <property type="entry name" value="methyltransferase_(Class_A)"/>
    <property type="match status" value="1"/>
</dbReference>
<dbReference type="InterPro" id="IPR007197">
    <property type="entry name" value="rSAM"/>
</dbReference>
<keyword evidence="3" id="KW-0004">4Fe-4S</keyword>
<evidence type="ECO:0000256" key="9">
    <source>
        <dbReference type="ARBA" id="ARBA00022694"/>
    </source>
</evidence>
<evidence type="ECO:0000256" key="12">
    <source>
        <dbReference type="ARBA" id="ARBA00023014"/>
    </source>
</evidence>
<evidence type="ECO:0000256" key="4">
    <source>
        <dbReference type="ARBA" id="ARBA00022490"/>
    </source>
</evidence>
<keyword evidence="12" id="KW-0411">Iron-sulfur</keyword>
<evidence type="ECO:0000313" key="16">
    <source>
        <dbReference type="Proteomes" id="UP000001876"/>
    </source>
</evidence>
<protein>
    <submittedName>
        <fullName evidence="15">Predicted protein</fullName>
    </submittedName>
</protein>
<dbReference type="GeneID" id="9680773"/>
<gene>
    <name evidence="15" type="ORF">MICPUCDRAFT_12802</name>
</gene>
<keyword evidence="11" id="KW-0408">Iron</keyword>
<dbReference type="Gene3D" id="3.20.20.70">
    <property type="entry name" value="Aldolase class I"/>
    <property type="match status" value="1"/>
</dbReference>
<comment type="cofactor">
    <cofactor evidence="1">
        <name>[4Fe-4S] cluster</name>
        <dbReference type="ChEBI" id="CHEBI:49883"/>
    </cofactor>
</comment>
<dbReference type="EMBL" id="GG663735">
    <property type="protein sequence ID" value="EEH60633.1"/>
    <property type="molecule type" value="Genomic_DNA"/>
</dbReference>
<dbReference type="InterPro" id="IPR013785">
    <property type="entry name" value="Aldolase_TIM"/>
</dbReference>
<dbReference type="STRING" id="564608.C1MGU7"/>
<dbReference type="HAMAP" id="MF_01849">
    <property type="entry name" value="RNA_methyltr_RlmN"/>
    <property type="match status" value="1"/>
</dbReference>
<dbReference type="PIRSF" id="PIRSF006004">
    <property type="entry name" value="CHP00048"/>
    <property type="match status" value="1"/>
</dbReference>
<keyword evidence="9" id="KW-0819">tRNA processing</keyword>
<evidence type="ECO:0000256" key="2">
    <source>
        <dbReference type="ARBA" id="ARBA00004496"/>
    </source>
</evidence>
<evidence type="ECO:0000256" key="7">
    <source>
        <dbReference type="ARBA" id="ARBA00022679"/>
    </source>
</evidence>
<dbReference type="GO" id="GO:0030488">
    <property type="term" value="P:tRNA methylation"/>
    <property type="evidence" value="ECO:0007669"/>
    <property type="project" value="InterPro"/>
</dbReference>
<dbReference type="InterPro" id="IPR004383">
    <property type="entry name" value="rRNA_lsu_MTrfase_RlmN/Cfr"/>
</dbReference>
<evidence type="ECO:0000313" key="15">
    <source>
        <dbReference type="EMBL" id="EEH60633.1"/>
    </source>
</evidence>
<keyword evidence="4" id="KW-0963">Cytoplasm</keyword>
<dbReference type="GO" id="GO:0051539">
    <property type="term" value="F:4 iron, 4 sulfur cluster binding"/>
    <property type="evidence" value="ECO:0007669"/>
    <property type="project" value="UniProtKB-KW"/>
</dbReference>
<dbReference type="PANTHER" id="PTHR30544:SF9">
    <property type="entry name" value="RADICAL SAM SUPERFAMILY PROTEIN"/>
    <property type="match status" value="1"/>
</dbReference>
<dbReference type="Pfam" id="PF04055">
    <property type="entry name" value="Radical_SAM"/>
    <property type="match status" value="1"/>
</dbReference>
<feature type="domain" description="Radical SAM core" evidence="14">
    <location>
        <begin position="155"/>
        <end position="392"/>
    </location>
</feature>
<evidence type="ECO:0000256" key="6">
    <source>
        <dbReference type="ARBA" id="ARBA00022603"/>
    </source>
</evidence>
<evidence type="ECO:0000256" key="3">
    <source>
        <dbReference type="ARBA" id="ARBA00022485"/>
    </source>
</evidence>
<reference evidence="15 16" key="1">
    <citation type="journal article" date="2009" name="Science">
        <title>Green evolution and dynamic adaptations revealed by genomes of the marine picoeukaryotes Micromonas.</title>
        <authorList>
            <person name="Worden A.Z."/>
            <person name="Lee J.H."/>
            <person name="Mock T."/>
            <person name="Rouze P."/>
            <person name="Simmons M.P."/>
            <person name="Aerts A.L."/>
            <person name="Allen A.E."/>
            <person name="Cuvelier M.L."/>
            <person name="Derelle E."/>
            <person name="Everett M.V."/>
            <person name="Foulon E."/>
            <person name="Grimwood J."/>
            <person name="Gundlach H."/>
            <person name="Henrissat B."/>
            <person name="Napoli C."/>
            <person name="McDonald S.M."/>
            <person name="Parker M.S."/>
            <person name="Rombauts S."/>
            <person name="Salamov A."/>
            <person name="Von Dassow P."/>
            <person name="Badger J.H."/>
            <person name="Coutinho P.M."/>
            <person name="Demir E."/>
            <person name="Dubchak I."/>
            <person name="Gentemann C."/>
            <person name="Eikrem W."/>
            <person name="Gready J.E."/>
            <person name="John U."/>
            <person name="Lanier W."/>
            <person name="Lindquist E.A."/>
            <person name="Lucas S."/>
            <person name="Mayer K.F."/>
            <person name="Moreau H."/>
            <person name="Not F."/>
            <person name="Otillar R."/>
            <person name="Panaud O."/>
            <person name="Pangilinan J."/>
            <person name="Paulsen I."/>
            <person name="Piegu B."/>
            <person name="Poliakov A."/>
            <person name="Robbens S."/>
            <person name="Schmutz J."/>
            <person name="Toulza E."/>
            <person name="Wyss T."/>
            <person name="Zelensky A."/>
            <person name="Zhou K."/>
            <person name="Armbrust E.V."/>
            <person name="Bhattacharya D."/>
            <person name="Goodenough U.W."/>
            <person name="Van de Peer Y."/>
            <person name="Grigoriev I.V."/>
        </authorList>
    </citation>
    <scope>NUCLEOTIDE SEQUENCE [LARGE SCALE GENOMIC DNA]</scope>
    <source>
        <strain evidence="15 16">CCMP1545</strain>
    </source>
</reference>
<proteinExistence type="inferred from homology"/>
<dbReference type="GO" id="GO:0070475">
    <property type="term" value="P:rRNA base methylation"/>
    <property type="evidence" value="ECO:0007669"/>
    <property type="project" value="InterPro"/>
</dbReference>
<dbReference type="InterPro" id="IPR048641">
    <property type="entry name" value="RlmN_N"/>
</dbReference>
<dbReference type="Pfam" id="PF21016">
    <property type="entry name" value="RlmN_N"/>
    <property type="match status" value="1"/>
</dbReference>
<dbReference type="AlphaFoldDB" id="C1MGU7"/>
<dbReference type="eggNOG" id="ENOG502QV91">
    <property type="taxonomic scope" value="Eukaryota"/>
</dbReference>
<keyword evidence="16" id="KW-1185">Reference proteome</keyword>
<dbReference type="NCBIfam" id="TIGR00048">
    <property type="entry name" value="rRNA_mod_RlmN"/>
    <property type="match status" value="1"/>
</dbReference>
<name>C1MGU7_MICPC</name>
<dbReference type="GO" id="GO:0046872">
    <property type="term" value="F:metal ion binding"/>
    <property type="evidence" value="ECO:0007669"/>
    <property type="project" value="UniProtKB-KW"/>
</dbReference>
<organism evidence="16">
    <name type="scientific">Micromonas pusilla (strain CCMP1545)</name>
    <name type="common">Picoplanktonic green alga</name>
    <dbReference type="NCBI Taxonomy" id="564608"/>
    <lineage>
        <taxon>Eukaryota</taxon>
        <taxon>Viridiplantae</taxon>
        <taxon>Chlorophyta</taxon>
        <taxon>Mamiellophyceae</taxon>
        <taxon>Mamiellales</taxon>
        <taxon>Mamiellaceae</taxon>
        <taxon>Micromonas</taxon>
    </lineage>
</organism>
<dbReference type="OMA" id="WAQHVDE"/>
<dbReference type="SMR" id="C1MGU7"/>